<evidence type="ECO:0008006" key="4">
    <source>
        <dbReference type="Google" id="ProtNLM"/>
    </source>
</evidence>
<organism evidence="2 3">
    <name type="scientific">Cellulomonas uda</name>
    <dbReference type="NCBI Taxonomy" id="1714"/>
    <lineage>
        <taxon>Bacteria</taxon>
        <taxon>Bacillati</taxon>
        <taxon>Actinomycetota</taxon>
        <taxon>Actinomycetes</taxon>
        <taxon>Micrococcales</taxon>
        <taxon>Cellulomonadaceae</taxon>
        <taxon>Cellulomonas</taxon>
    </lineage>
</organism>
<keyword evidence="1" id="KW-0812">Transmembrane</keyword>
<keyword evidence="1" id="KW-0472">Membrane</keyword>
<feature type="transmembrane region" description="Helical" evidence="1">
    <location>
        <begin position="35"/>
        <end position="55"/>
    </location>
</feature>
<evidence type="ECO:0000313" key="2">
    <source>
        <dbReference type="EMBL" id="GEA80281.1"/>
    </source>
</evidence>
<proteinExistence type="predicted"/>
<evidence type="ECO:0000313" key="3">
    <source>
        <dbReference type="Proteomes" id="UP000315842"/>
    </source>
</evidence>
<gene>
    <name evidence="2" type="ORF">CUD01_07250</name>
</gene>
<dbReference type="Proteomes" id="UP000315842">
    <property type="component" value="Unassembled WGS sequence"/>
</dbReference>
<protein>
    <recommendedName>
        <fullName evidence="4">Protein-glutamine gamma-glutamyltransferase TgpA N-terminal domain-containing protein</fullName>
    </recommendedName>
</protein>
<reference evidence="2 3" key="1">
    <citation type="submission" date="2019-06" db="EMBL/GenBank/DDBJ databases">
        <title>Whole genome shotgun sequence of Cellulomonas uda NBRC 3747.</title>
        <authorList>
            <person name="Hosoyama A."/>
            <person name="Uohara A."/>
            <person name="Ohji S."/>
            <person name="Ichikawa N."/>
        </authorList>
    </citation>
    <scope>NUCLEOTIDE SEQUENCE [LARGE SCALE GENOMIC DNA]</scope>
    <source>
        <strain evidence="2 3">NBRC 3747</strain>
    </source>
</reference>
<comment type="caution">
    <text evidence="2">The sequence shown here is derived from an EMBL/GenBank/DDBJ whole genome shotgun (WGS) entry which is preliminary data.</text>
</comment>
<sequence length="192" mass="19537">MRSTTRRPGAFGALFQGQEPPEAEPVLVRPVPGSVLQAGCAVVVAAMLLVAWSVVGPVSLLAVGLSALGGALVAAVPGGARVGLAVLAAGAFVLVGPPASVVQTMLLVLLVHLAVWACATTTRVTWRMRVELDVVLDGLAGVARVQLPAQVLVVVALVVAGRDVTSDAWRLVALLAAALVAAVVLPRTRVRD</sequence>
<feature type="transmembrane region" description="Helical" evidence="1">
    <location>
        <begin position="101"/>
        <end position="122"/>
    </location>
</feature>
<name>A0A4Y3K6X5_CELUD</name>
<dbReference type="AlphaFoldDB" id="A0A4Y3K6X5"/>
<dbReference type="RefSeq" id="WP_141318813.1">
    <property type="nucleotide sequence ID" value="NZ_BJLP01000008.1"/>
</dbReference>
<accession>A0A4Y3K6X5</accession>
<evidence type="ECO:0000256" key="1">
    <source>
        <dbReference type="SAM" id="Phobius"/>
    </source>
</evidence>
<feature type="transmembrane region" description="Helical" evidence="1">
    <location>
        <begin position="67"/>
        <end position="95"/>
    </location>
</feature>
<feature type="transmembrane region" description="Helical" evidence="1">
    <location>
        <begin position="168"/>
        <end position="186"/>
    </location>
</feature>
<keyword evidence="3" id="KW-1185">Reference proteome</keyword>
<dbReference type="EMBL" id="BJLP01000008">
    <property type="protein sequence ID" value="GEA80281.1"/>
    <property type="molecule type" value="Genomic_DNA"/>
</dbReference>
<feature type="transmembrane region" description="Helical" evidence="1">
    <location>
        <begin position="134"/>
        <end position="162"/>
    </location>
</feature>
<keyword evidence="1" id="KW-1133">Transmembrane helix</keyword>